<dbReference type="SUPFAM" id="SSF55874">
    <property type="entry name" value="ATPase domain of HSP90 chaperone/DNA topoisomerase II/histidine kinase"/>
    <property type="match status" value="1"/>
</dbReference>
<dbReference type="STRING" id="261392.SAMN02745149_00678"/>
<dbReference type="InterPro" id="IPR000595">
    <property type="entry name" value="cNMP-bd_dom"/>
</dbReference>
<dbReference type="CDD" id="cd00038">
    <property type="entry name" value="CAP_ED"/>
    <property type="match status" value="1"/>
</dbReference>
<feature type="domain" description="Cyclic nucleotide-binding" evidence="1">
    <location>
        <begin position="309"/>
        <end position="396"/>
    </location>
</feature>
<name>A0A1T4JPP3_TREPO</name>
<dbReference type="AlphaFoldDB" id="A0A1T4JPP3"/>
<gene>
    <name evidence="2" type="ORF">SAMN02745149_00678</name>
</gene>
<dbReference type="GO" id="GO:0005829">
    <property type="term" value="C:cytosol"/>
    <property type="evidence" value="ECO:0007669"/>
    <property type="project" value="TreeGrafter"/>
</dbReference>
<keyword evidence="2" id="KW-0418">Kinase</keyword>
<organism evidence="2 3">
    <name type="scientific">Treponema porcinum</name>
    <dbReference type="NCBI Taxonomy" id="261392"/>
    <lineage>
        <taxon>Bacteria</taxon>
        <taxon>Pseudomonadati</taxon>
        <taxon>Spirochaetota</taxon>
        <taxon>Spirochaetia</taxon>
        <taxon>Spirochaetales</taxon>
        <taxon>Treponemataceae</taxon>
        <taxon>Treponema</taxon>
    </lineage>
</organism>
<accession>A0A1T4JPP3</accession>
<keyword evidence="2" id="KW-0808">Transferase</keyword>
<dbReference type="InterPro" id="IPR003594">
    <property type="entry name" value="HATPase_dom"/>
</dbReference>
<dbReference type="GO" id="GO:0016301">
    <property type="term" value="F:kinase activity"/>
    <property type="evidence" value="ECO:0007669"/>
    <property type="project" value="UniProtKB-KW"/>
</dbReference>
<dbReference type="Proteomes" id="UP000190423">
    <property type="component" value="Unassembled WGS sequence"/>
</dbReference>
<dbReference type="InterPro" id="IPR014710">
    <property type="entry name" value="RmlC-like_jellyroll"/>
</dbReference>
<dbReference type="PANTHER" id="PTHR11635">
    <property type="entry name" value="CAMP-DEPENDENT PROTEIN KINASE REGULATORY CHAIN"/>
    <property type="match status" value="1"/>
</dbReference>
<evidence type="ECO:0000313" key="2">
    <source>
        <dbReference type="EMBL" id="SJZ32027.1"/>
    </source>
</evidence>
<evidence type="ECO:0000313" key="3">
    <source>
        <dbReference type="Proteomes" id="UP000190423"/>
    </source>
</evidence>
<dbReference type="Pfam" id="PF13581">
    <property type="entry name" value="HATPase_c_2"/>
    <property type="match status" value="1"/>
</dbReference>
<reference evidence="2 3" key="1">
    <citation type="submission" date="2017-02" db="EMBL/GenBank/DDBJ databases">
        <authorList>
            <person name="Peterson S.W."/>
        </authorList>
    </citation>
    <scope>NUCLEOTIDE SEQUENCE [LARGE SCALE GENOMIC DNA]</scope>
    <source>
        <strain evidence="2 3">ATCC BAA-908</strain>
    </source>
</reference>
<dbReference type="Gene3D" id="2.60.120.10">
    <property type="entry name" value="Jelly Rolls"/>
    <property type="match status" value="1"/>
</dbReference>
<proteinExistence type="predicted"/>
<dbReference type="Gene3D" id="3.30.565.10">
    <property type="entry name" value="Histidine kinase-like ATPase, C-terminal domain"/>
    <property type="match status" value="1"/>
</dbReference>
<dbReference type="PANTHER" id="PTHR11635:SF152">
    <property type="entry name" value="CAMP-DEPENDENT PROTEIN KINASE TYPE I REGULATORY SUBUNIT-RELATED"/>
    <property type="match status" value="1"/>
</dbReference>
<dbReference type="SUPFAM" id="SSF51206">
    <property type="entry name" value="cAMP-binding domain-like"/>
    <property type="match status" value="1"/>
</dbReference>
<dbReference type="RefSeq" id="WP_078932600.1">
    <property type="nucleotide sequence ID" value="NZ_FUWG01000004.1"/>
</dbReference>
<dbReference type="InterPro" id="IPR050503">
    <property type="entry name" value="cAMP-dep_PK_reg_su-like"/>
</dbReference>
<dbReference type="Pfam" id="PF00027">
    <property type="entry name" value="cNMP_binding"/>
    <property type="match status" value="1"/>
</dbReference>
<dbReference type="GO" id="GO:0005952">
    <property type="term" value="C:cAMP-dependent protein kinase complex"/>
    <property type="evidence" value="ECO:0007669"/>
    <property type="project" value="InterPro"/>
</dbReference>
<evidence type="ECO:0000259" key="1">
    <source>
        <dbReference type="PROSITE" id="PS50042"/>
    </source>
</evidence>
<dbReference type="OrthoDB" id="5456285at2"/>
<dbReference type="SMART" id="SM00100">
    <property type="entry name" value="cNMP"/>
    <property type="match status" value="1"/>
</dbReference>
<dbReference type="PROSITE" id="PS50042">
    <property type="entry name" value="CNMP_BINDING_3"/>
    <property type="match status" value="1"/>
</dbReference>
<dbReference type="EMBL" id="FUWG01000004">
    <property type="protein sequence ID" value="SJZ32027.1"/>
    <property type="molecule type" value="Genomic_DNA"/>
</dbReference>
<sequence length="435" mass="50031">MKKILTASTNKIIVDTVTTTCKLYSSYFCTDVFNNTEQIIQYIDYELPEIKVLDFTSEEIDCRRILTVINNDAWLHYGGVIAVCKNREQVEELEELKDNNMLAIQTTDNFVLHFSRILRILWQNQQFLFNRGMQDIIGGQEGGTFVCGNDPMDIRFYANFLVSYLYNTNRISPDDRYKLQMTFNELLTNAVEHGNLGITYQDKTDWMMQGGDMLSLIAERAKKPEYADRKIRITYTIGADTSIFTIKDDGDGFDWQKITQNRAEDDECHGRGISLSREMVKTLTYNDKGNEVTFTIQNMKNTANTIPGIMNNFATIEYTDKQLVCREGEMSNDLFFILSGRFAVYSNNKLTTVLTPNDLFIGEMAFLLNDRRTATVLAVGKCRLIKIPKADFLGLIRKNPHYGIFLSKMLAKRLVKQTKNTLELKKQIKIQTQAD</sequence>
<dbReference type="InterPro" id="IPR036890">
    <property type="entry name" value="HATPase_C_sf"/>
</dbReference>
<dbReference type="GeneID" id="78315991"/>
<dbReference type="InterPro" id="IPR018490">
    <property type="entry name" value="cNMP-bd_dom_sf"/>
</dbReference>
<keyword evidence="3" id="KW-1185">Reference proteome</keyword>
<protein>
    <submittedName>
        <fullName evidence="2">Histidine kinase-like ATPase domain-containing protein</fullName>
    </submittedName>
</protein>
<dbReference type="CDD" id="cd16936">
    <property type="entry name" value="HATPase_RsbW-like"/>
    <property type="match status" value="1"/>
</dbReference>